<feature type="compositionally biased region" description="Acidic residues" evidence="1">
    <location>
        <begin position="152"/>
        <end position="168"/>
    </location>
</feature>
<evidence type="ECO:0000313" key="2">
    <source>
        <dbReference type="EMBL" id="MED6108986.1"/>
    </source>
</evidence>
<organism evidence="2 3">
    <name type="scientific">Stylosanthes scabra</name>
    <dbReference type="NCBI Taxonomy" id="79078"/>
    <lineage>
        <taxon>Eukaryota</taxon>
        <taxon>Viridiplantae</taxon>
        <taxon>Streptophyta</taxon>
        <taxon>Embryophyta</taxon>
        <taxon>Tracheophyta</taxon>
        <taxon>Spermatophyta</taxon>
        <taxon>Magnoliopsida</taxon>
        <taxon>eudicotyledons</taxon>
        <taxon>Gunneridae</taxon>
        <taxon>Pentapetalae</taxon>
        <taxon>rosids</taxon>
        <taxon>fabids</taxon>
        <taxon>Fabales</taxon>
        <taxon>Fabaceae</taxon>
        <taxon>Papilionoideae</taxon>
        <taxon>50 kb inversion clade</taxon>
        <taxon>dalbergioids sensu lato</taxon>
        <taxon>Dalbergieae</taxon>
        <taxon>Pterocarpus clade</taxon>
        <taxon>Stylosanthes</taxon>
    </lineage>
</organism>
<reference evidence="2 3" key="1">
    <citation type="journal article" date="2023" name="Plants (Basel)">
        <title>Bridging the Gap: Combining Genomics and Transcriptomics Approaches to Understand Stylosanthes scabra, an Orphan Legume from the Brazilian Caatinga.</title>
        <authorList>
            <person name="Ferreira-Neto J.R.C."/>
            <person name="da Silva M.D."/>
            <person name="Binneck E."/>
            <person name="de Melo N.F."/>
            <person name="da Silva R.H."/>
            <person name="de Melo A.L.T.M."/>
            <person name="Pandolfi V."/>
            <person name="Bustamante F.O."/>
            <person name="Brasileiro-Vidal A.C."/>
            <person name="Benko-Iseppon A.M."/>
        </authorList>
    </citation>
    <scope>NUCLEOTIDE SEQUENCE [LARGE SCALE GENOMIC DNA]</scope>
    <source>
        <tissue evidence="2">Leaves</tissue>
    </source>
</reference>
<dbReference type="EMBL" id="JASCZI010000119">
    <property type="protein sequence ID" value="MED6108986.1"/>
    <property type="molecule type" value="Genomic_DNA"/>
</dbReference>
<evidence type="ECO:0000256" key="1">
    <source>
        <dbReference type="SAM" id="MobiDB-lite"/>
    </source>
</evidence>
<protein>
    <submittedName>
        <fullName evidence="2">Uncharacterized protein</fullName>
    </submittedName>
</protein>
<keyword evidence="3" id="KW-1185">Reference proteome</keyword>
<sequence>MGSGVIYYEYEEREKFKDYDMKADMELGTFNIKRYHFGDESFVHPLHSVRFDPDCLYEIPIEALMADQPLSSSEDGKSHPTPHYSPKGLSSAQRVRSSSSAKGTSSSRRRVASKTSRMPRSWELIPPSEGWMCEGDDEKEIGGMEPSVEKDDVSEEDLEEDEEEEDPKEEIPAFFSLPMDIGATEDYLQFIEELERRPEYSLIPSSHASVPDSPDNSADR</sequence>
<name>A0ABU6QC09_9FABA</name>
<feature type="compositionally biased region" description="Low complexity" evidence="1">
    <location>
        <begin position="90"/>
        <end position="106"/>
    </location>
</feature>
<comment type="caution">
    <text evidence="2">The sequence shown here is derived from an EMBL/GenBank/DDBJ whole genome shotgun (WGS) entry which is preliminary data.</text>
</comment>
<gene>
    <name evidence="2" type="ORF">PIB30_029327</name>
</gene>
<proteinExistence type="predicted"/>
<feature type="region of interest" description="Disordered" evidence="1">
    <location>
        <begin position="69"/>
        <end position="178"/>
    </location>
</feature>
<evidence type="ECO:0000313" key="3">
    <source>
        <dbReference type="Proteomes" id="UP001341840"/>
    </source>
</evidence>
<dbReference type="Proteomes" id="UP001341840">
    <property type="component" value="Unassembled WGS sequence"/>
</dbReference>
<accession>A0ABU6QC09</accession>
<feature type="region of interest" description="Disordered" evidence="1">
    <location>
        <begin position="201"/>
        <end position="220"/>
    </location>
</feature>